<accession>A0A1M4ZEC7</accession>
<gene>
    <name evidence="1" type="ORF">SAMN02746091_01898</name>
</gene>
<reference evidence="2" key="1">
    <citation type="submission" date="2016-11" db="EMBL/GenBank/DDBJ databases">
        <authorList>
            <person name="Varghese N."/>
            <person name="Submissions S."/>
        </authorList>
    </citation>
    <scope>NUCLEOTIDE SEQUENCE [LARGE SCALE GENOMIC DNA]</scope>
    <source>
        <strain evidence="2">DSM 10124</strain>
    </source>
</reference>
<evidence type="ECO:0000313" key="2">
    <source>
        <dbReference type="Proteomes" id="UP000184423"/>
    </source>
</evidence>
<name>A0A1M4ZEC7_9CLOT</name>
<dbReference type="Pfam" id="PF05521">
    <property type="entry name" value="Phage_HCP"/>
    <property type="match status" value="1"/>
</dbReference>
<proteinExistence type="predicted"/>
<evidence type="ECO:0000313" key="1">
    <source>
        <dbReference type="EMBL" id="SHF16394.1"/>
    </source>
</evidence>
<protein>
    <submittedName>
        <fullName evidence="1">Phage head-tail adaptor, putative, SPP1 family</fullName>
    </submittedName>
</protein>
<organism evidence="1 2">
    <name type="scientific">Caloramator proteoclasticus DSM 10124</name>
    <dbReference type="NCBI Taxonomy" id="1121262"/>
    <lineage>
        <taxon>Bacteria</taxon>
        <taxon>Bacillati</taxon>
        <taxon>Bacillota</taxon>
        <taxon>Clostridia</taxon>
        <taxon>Eubacteriales</taxon>
        <taxon>Clostridiaceae</taxon>
        <taxon>Caloramator</taxon>
    </lineage>
</organism>
<dbReference type="AlphaFoldDB" id="A0A1M4ZEC7"/>
<sequence>MKINDLRHRITLQKLEMVQDSYGQATENWVDVVTVWAAVNPISGREFFQAETINSEVTHKILIRYRKGVEPSMRVKFKDRIFTILSVINFQEKNEALQLMCKELIE</sequence>
<dbReference type="InterPro" id="IPR008767">
    <property type="entry name" value="Phage_SPP1_head-tail_adaptor"/>
</dbReference>
<keyword evidence="2" id="KW-1185">Reference proteome</keyword>
<dbReference type="Proteomes" id="UP000184423">
    <property type="component" value="Unassembled WGS sequence"/>
</dbReference>
<dbReference type="Gene3D" id="2.40.10.270">
    <property type="entry name" value="Bacteriophage SPP1 head-tail adaptor protein"/>
    <property type="match status" value="1"/>
</dbReference>
<dbReference type="RefSeq" id="WP_073249280.1">
    <property type="nucleotide sequence ID" value="NZ_FQVG01000039.1"/>
</dbReference>
<dbReference type="EMBL" id="FQVG01000039">
    <property type="protein sequence ID" value="SHF16394.1"/>
    <property type="molecule type" value="Genomic_DNA"/>
</dbReference>
<dbReference type="InterPro" id="IPR038666">
    <property type="entry name" value="SSP1_head-tail_sf"/>
</dbReference>
<dbReference type="NCBIfam" id="TIGR01563">
    <property type="entry name" value="gp16_SPP1"/>
    <property type="match status" value="1"/>
</dbReference>